<dbReference type="EMBL" id="GBHO01014375">
    <property type="protein sequence ID" value="JAG29229.1"/>
    <property type="molecule type" value="Transcribed_RNA"/>
</dbReference>
<feature type="compositionally biased region" description="Polar residues" evidence="1">
    <location>
        <begin position="476"/>
        <end position="497"/>
    </location>
</feature>
<gene>
    <name evidence="2" type="primary">clcB_0</name>
    <name evidence="3" type="synonym">clcB_1</name>
    <name evidence="2" type="ORF">CM83_34592</name>
    <name evidence="3" type="ORF">CM83_34595</name>
</gene>
<name>A0A0A9YAK5_LYGHE</name>
<proteinExistence type="predicted"/>
<reference evidence="2" key="2">
    <citation type="submission" date="2014-07" db="EMBL/GenBank/DDBJ databases">
        <authorList>
            <person name="Hull J."/>
        </authorList>
    </citation>
    <scope>NUCLEOTIDE SEQUENCE</scope>
</reference>
<keyword evidence="2" id="KW-0413">Isomerase</keyword>
<accession>A0A0A9YAK5</accession>
<feature type="compositionally biased region" description="Polar residues" evidence="1">
    <location>
        <begin position="338"/>
        <end position="368"/>
    </location>
</feature>
<reference evidence="2" key="1">
    <citation type="journal article" date="2014" name="PLoS ONE">
        <title>Transcriptome-Based Identification of ABC Transporters in the Western Tarnished Plant Bug Lygus hesperus.</title>
        <authorList>
            <person name="Hull J.J."/>
            <person name="Chaney K."/>
            <person name="Geib S.M."/>
            <person name="Fabrick J.A."/>
            <person name="Brent C.S."/>
            <person name="Walsh D."/>
            <person name="Lavine L.C."/>
        </authorList>
    </citation>
    <scope>NUCLEOTIDE SEQUENCE</scope>
</reference>
<evidence type="ECO:0000313" key="3">
    <source>
        <dbReference type="EMBL" id="JAG29230.1"/>
    </source>
</evidence>
<organism evidence="2">
    <name type="scientific">Lygus hesperus</name>
    <name type="common">Western plant bug</name>
    <dbReference type="NCBI Taxonomy" id="30085"/>
    <lineage>
        <taxon>Eukaryota</taxon>
        <taxon>Metazoa</taxon>
        <taxon>Ecdysozoa</taxon>
        <taxon>Arthropoda</taxon>
        <taxon>Hexapoda</taxon>
        <taxon>Insecta</taxon>
        <taxon>Pterygota</taxon>
        <taxon>Neoptera</taxon>
        <taxon>Paraneoptera</taxon>
        <taxon>Hemiptera</taxon>
        <taxon>Heteroptera</taxon>
        <taxon>Panheteroptera</taxon>
        <taxon>Cimicomorpha</taxon>
        <taxon>Miridae</taxon>
        <taxon>Mirini</taxon>
        <taxon>Lygus</taxon>
    </lineage>
</organism>
<evidence type="ECO:0000313" key="2">
    <source>
        <dbReference type="EMBL" id="JAG29229.1"/>
    </source>
</evidence>
<dbReference type="AlphaFoldDB" id="A0A0A9YAK5"/>
<dbReference type="GO" id="GO:0016853">
    <property type="term" value="F:isomerase activity"/>
    <property type="evidence" value="ECO:0007669"/>
    <property type="project" value="UniProtKB-KW"/>
</dbReference>
<protein>
    <submittedName>
        <fullName evidence="2">Chloromuconate cycloisomerase</fullName>
    </submittedName>
</protein>
<feature type="non-terminal residue" evidence="2">
    <location>
        <position position="515"/>
    </location>
</feature>
<feature type="region of interest" description="Disordered" evidence="1">
    <location>
        <begin position="330"/>
        <end position="372"/>
    </location>
</feature>
<dbReference type="EMBL" id="GBHO01014374">
    <property type="protein sequence ID" value="JAG29230.1"/>
    <property type="molecule type" value="Transcribed_RNA"/>
</dbReference>
<evidence type="ECO:0000256" key="1">
    <source>
        <dbReference type="SAM" id="MobiDB-lite"/>
    </source>
</evidence>
<feature type="region of interest" description="Disordered" evidence="1">
    <location>
        <begin position="476"/>
        <end position="515"/>
    </location>
</feature>
<sequence>MDEEFSLSKELLPEELTSQWDVGNEQNWLKTRKSRDPDSLFNLEQFLVVEPPSRSSSDDSYKSTSNHNDLLENVEIPETLAVPNRRLSYTVSSPSVFLDTTRNEHSLLENVTPPSSYHKMSDITLSTTPRSKAFRIFQTAKRRISNLVKSRVVGTPMKFINCTEHSLEETNDQDFLVNMDGVFANNSSLDIAPTASSSDSKIECVERGAVPCSLNESFILVPGDRGGEVNCSPQENPEPNADHTSLACGEHSLDSARYRRSENSFPNETVNQNEEADCIPHKMPPEAELGNDSTQIMSTFVLENSKLNETPVVMTNTFCLSGKVDSSNSFSIPKDESLSSYGEEQRQSLNHCSTPRSKGSLNQPQQRGSGEANLSKISPILEPDDLPHYGCVQRKGTFVIDNSRTFEYIRESEEDTAQQNRGLLDPAISSSFKNLVSQVNDPKGDSVSHQLAFKESKKPLASNIRKPSLTHISNVSNIPQEFGSHPSSSRNLNNLTVRNRPPRLSRIPNLASQES</sequence>